<feature type="region of interest" description="Disordered" evidence="1">
    <location>
        <begin position="1"/>
        <end position="22"/>
    </location>
</feature>
<evidence type="ECO:0000256" key="1">
    <source>
        <dbReference type="SAM" id="MobiDB-lite"/>
    </source>
</evidence>
<protein>
    <submittedName>
        <fullName evidence="3">Uncharacterized protein</fullName>
    </submittedName>
</protein>
<organism evidence="3 4">
    <name type="scientific">Araneus ventricosus</name>
    <name type="common">Orbweaver spider</name>
    <name type="synonym">Epeira ventricosa</name>
    <dbReference type="NCBI Taxonomy" id="182803"/>
    <lineage>
        <taxon>Eukaryota</taxon>
        <taxon>Metazoa</taxon>
        <taxon>Ecdysozoa</taxon>
        <taxon>Arthropoda</taxon>
        <taxon>Chelicerata</taxon>
        <taxon>Arachnida</taxon>
        <taxon>Araneae</taxon>
        <taxon>Araneomorphae</taxon>
        <taxon>Entelegynae</taxon>
        <taxon>Araneoidea</taxon>
        <taxon>Araneidae</taxon>
        <taxon>Araneus</taxon>
    </lineage>
</organism>
<keyword evidence="4" id="KW-1185">Reference proteome</keyword>
<name>A0A4Y2KUU7_ARAVE</name>
<evidence type="ECO:0000313" key="3">
    <source>
        <dbReference type="EMBL" id="GBN05810.1"/>
    </source>
</evidence>
<evidence type="ECO:0000313" key="4">
    <source>
        <dbReference type="Proteomes" id="UP000499080"/>
    </source>
</evidence>
<evidence type="ECO:0000313" key="2">
    <source>
        <dbReference type="EMBL" id="GBN05670.1"/>
    </source>
</evidence>
<gene>
    <name evidence="3" type="ORF">AVEN_215251_1</name>
    <name evidence="2" type="ORF">AVEN_34486_1</name>
</gene>
<dbReference type="Proteomes" id="UP000499080">
    <property type="component" value="Unassembled WGS sequence"/>
</dbReference>
<dbReference type="AlphaFoldDB" id="A0A4Y2KUU7"/>
<dbReference type="EMBL" id="BGPR01115987">
    <property type="protein sequence ID" value="GBN05670.1"/>
    <property type="molecule type" value="Genomic_DNA"/>
</dbReference>
<sequence length="103" mass="11393">MKFQNTNKSGSNRKNESPRPVVASGILNGRGHYDSSSTEAGVLVAHHRATARSLRRRYVLSLGEGLEAPPLLCPQEKRVPVYLSGSNSHQCIYDPPPIRDIRK</sequence>
<dbReference type="EMBL" id="BGPR01116021">
    <property type="protein sequence ID" value="GBN05810.1"/>
    <property type="molecule type" value="Genomic_DNA"/>
</dbReference>
<accession>A0A4Y2KUU7</accession>
<reference evidence="3 4" key="1">
    <citation type="journal article" date="2019" name="Sci. Rep.">
        <title>Orb-weaving spider Araneus ventricosus genome elucidates the spidroin gene catalogue.</title>
        <authorList>
            <person name="Kono N."/>
            <person name="Nakamura H."/>
            <person name="Ohtoshi R."/>
            <person name="Moran D.A.P."/>
            <person name="Shinohara A."/>
            <person name="Yoshida Y."/>
            <person name="Fujiwara M."/>
            <person name="Mori M."/>
            <person name="Tomita M."/>
            <person name="Arakawa K."/>
        </authorList>
    </citation>
    <scope>NUCLEOTIDE SEQUENCE [LARGE SCALE GENOMIC DNA]</scope>
</reference>
<feature type="compositionally biased region" description="Polar residues" evidence="1">
    <location>
        <begin position="1"/>
        <end position="12"/>
    </location>
</feature>
<proteinExistence type="predicted"/>
<comment type="caution">
    <text evidence="3">The sequence shown here is derived from an EMBL/GenBank/DDBJ whole genome shotgun (WGS) entry which is preliminary data.</text>
</comment>